<organism evidence="3 4">
    <name type="scientific">Blautia obeum</name>
    <dbReference type="NCBI Taxonomy" id="40520"/>
    <lineage>
        <taxon>Bacteria</taxon>
        <taxon>Bacillati</taxon>
        <taxon>Bacillota</taxon>
        <taxon>Clostridia</taxon>
        <taxon>Lachnospirales</taxon>
        <taxon>Lachnospiraceae</taxon>
        <taxon>Blautia</taxon>
    </lineage>
</organism>
<feature type="chain" id="PRO_5008020609" description="SGNH hydrolase-type esterase domain-containing protein" evidence="2">
    <location>
        <begin position="33"/>
        <end position="283"/>
    </location>
</feature>
<evidence type="ECO:0000313" key="3">
    <source>
        <dbReference type="EMBL" id="CUO33905.1"/>
    </source>
</evidence>
<proteinExistence type="predicted"/>
<feature type="compositionally biased region" description="Low complexity" evidence="1">
    <location>
        <begin position="52"/>
        <end position="72"/>
    </location>
</feature>
<evidence type="ECO:0000256" key="1">
    <source>
        <dbReference type="SAM" id="MobiDB-lite"/>
    </source>
</evidence>
<sequence length="283" mass="30700">MIFTKKYRTGQIVLTACIVAVCMFSNVYGTEAAGPPAPKTLTVTPTEKPKSTAKSKSASTSKSKSTPKSKSALTQKPEATPIPASTPTPEQEAETDKQNPADQGTLSKPDHPDTISADKLVFIGDSRTEGLRDAVNDDSIWSCLSSMGYDWMVSTGVPQVEDQIEDNTAVIILMGVNDLYHVNDYISYINSKAAEWGNRGAQTYFVSVGPVQNDPYCSNAEIESFNAAMQANLSGVTYIDVYSHLVSEGFSTVDGTHYPDSVSVDIYNYILDHLEEQRSGIWG</sequence>
<evidence type="ECO:0008006" key="5">
    <source>
        <dbReference type="Google" id="ProtNLM"/>
    </source>
</evidence>
<keyword evidence="2" id="KW-0732">Signal</keyword>
<dbReference type="Proteomes" id="UP000095447">
    <property type="component" value="Unassembled WGS sequence"/>
</dbReference>
<dbReference type="EMBL" id="CYZA01000017">
    <property type="protein sequence ID" value="CUO33905.1"/>
    <property type="molecule type" value="Genomic_DNA"/>
</dbReference>
<feature type="signal peptide" evidence="2">
    <location>
        <begin position="1"/>
        <end position="32"/>
    </location>
</feature>
<protein>
    <recommendedName>
        <fullName evidence="5">SGNH hydrolase-type esterase domain-containing protein</fullName>
    </recommendedName>
</protein>
<accession>A0A174ECC3</accession>
<reference evidence="3 4" key="1">
    <citation type="submission" date="2015-09" db="EMBL/GenBank/DDBJ databases">
        <authorList>
            <consortium name="Pathogen Informatics"/>
        </authorList>
    </citation>
    <scope>NUCLEOTIDE SEQUENCE [LARGE SCALE GENOMIC DNA]</scope>
    <source>
        <strain evidence="3 4">2789STDY5608838</strain>
    </source>
</reference>
<name>A0A174ECC3_9FIRM</name>
<feature type="region of interest" description="Disordered" evidence="1">
    <location>
        <begin position="33"/>
        <end position="115"/>
    </location>
</feature>
<evidence type="ECO:0000313" key="4">
    <source>
        <dbReference type="Proteomes" id="UP000095447"/>
    </source>
</evidence>
<gene>
    <name evidence="3" type="ORF">ERS852395_02742</name>
</gene>
<dbReference type="AlphaFoldDB" id="A0A174ECC3"/>
<dbReference type="SUPFAM" id="SSF52266">
    <property type="entry name" value="SGNH hydrolase"/>
    <property type="match status" value="1"/>
</dbReference>
<evidence type="ECO:0000256" key="2">
    <source>
        <dbReference type="SAM" id="SignalP"/>
    </source>
</evidence>
<dbReference type="RefSeq" id="WP_055053926.1">
    <property type="nucleotide sequence ID" value="NZ_CYZA01000017.1"/>
</dbReference>
<dbReference type="Gene3D" id="3.40.50.1110">
    <property type="entry name" value="SGNH hydrolase"/>
    <property type="match status" value="1"/>
</dbReference>
<dbReference type="InterPro" id="IPR036514">
    <property type="entry name" value="SGNH_hydro_sf"/>
</dbReference>